<evidence type="ECO:0000256" key="1">
    <source>
        <dbReference type="SAM" id="MobiDB-lite"/>
    </source>
</evidence>
<accession>A0A1I2WK83</accession>
<organism evidence="4 5">
    <name type="scientific">Halopelagius inordinatus</name>
    <dbReference type="NCBI Taxonomy" id="553467"/>
    <lineage>
        <taxon>Archaea</taxon>
        <taxon>Methanobacteriati</taxon>
        <taxon>Methanobacteriota</taxon>
        <taxon>Stenosarchaea group</taxon>
        <taxon>Halobacteria</taxon>
        <taxon>Halobacteriales</taxon>
        <taxon>Haloferacaceae</taxon>
    </lineage>
</organism>
<dbReference type="Pfam" id="PF24035">
    <property type="entry name" value="DUF7344"/>
    <property type="match status" value="1"/>
</dbReference>
<evidence type="ECO:0000256" key="2">
    <source>
        <dbReference type="SAM" id="Phobius"/>
    </source>
</evidence>
<dbReference type="RefSeq" id="WP_143095537.1">
    <property type="nucleotide sequence ID" value="NZ_FOOQ01000008.1"/>
</dbReference>
<sequence>MSEVSSLGGSAAETEVSAEDDQWGSRPPTGAELSHDAFFEALSNRRRRYVLHYLKQRTGEDTVDLADLSAQITAWERGVEADGLSYADRKSVHTSLSQFHVPKLDELGFVRYDRERSSVELTDRAADVNVYLETVSGRELPWGPYLLFLASVLSAAVLGSMAGVPVLTGLPKESLLVFVAVTFLSSSAVFTYDTWTKMRVGADGPPPEVDG</sequence>
<name>A0A1I2WK83_9EURY</name>
<evidence type="ECO:0000313" key="5">
    <source>
        <dbReference type="Proteomes" id="UP000198876"/>
    </source>
</evidence>
<dbReference type="OrthoDB" id="331021at2157"/>
<feature type="domain" description="DUF7344" evidence="3">
    <location>
        <begin position="39"/>
        <end position="120"/>
    </location>
</feature>
<gene>
    <name evidence="4" type="ORF">SAMN04488063_3534</name>
</gene>
<dbReference type="InterPro" id="IPR055768">
    <property type="entry name" value="DUF7344"/>
</dbReference>
<feature type="transmembrane region" description="Helical" evidence="2">
    <location>
        <begin position="174"/>
        <end position="192"/>
    </location>
</feature>
<proteinExistence type="predicted"/>
<keyword evidence="2" id="KW-0812">Transmembrane</keyword>
<feature type="transmembrane region" description="Helical" evidence="2">
    <location>
        <begin position="145"/>
        <end position="168"/>
    </location>
</feature>
<keyword evidence="2" id="KW-1133">Transmembrane helix</keyword>
<feature type="region of interest" description="Disordered" evidence="1">
    <location>
        <begin position="1"/>
        <end position="31"/>
    </location>
</feature>
<reference evidence="5" key="1">
    <citation type="submission" date="2016-10" db="EMBL/GenBank/DDBJ databases">
        <authorList>
            <person name="Varghese N."/>
            <person name="Submissions S."/>
        </authorList>
    </citation>
    <scope>NUCLEOTIDE SEQUENCE [LARGE SCALE GENOMIC DNA]</scope>
    <source>
        <strain evidence="5">CGMCC 1.7739</strain>
    </source>
</reference>
<keyword evidence="2" id="KW-0472">Membrane</keyword>
<evidence type="ECO:0000259" key="3">
    <source>
        <dbReference type="Pfam" id="PF24035"/>
    </source>
</evidence>
<protein>
    <recommendedName>
        <fullName evidence="3">DUF7344 domain-containing protein</fullName>
    </recommendedName>
</protein>
<evidence type="ECO:0000313" key="4">
    <source>
        <dbReference type="EMBL" id="SFG99981.1"/>
    </source>
</evidence>
<dbReference type="AlphaFoldDB" id="A0A1I2WK83"/>
<keyword evidence="5" id="KW-1185">Reference proteome</keyword>
<dbReference type="Proteomes" id="UP000198876">
    <property type="component" value="Unassembled WGS sequence"/>
</dbReference>
<dbReference type="EMBL" id="FOOQ01000008">
    <property type="protein sequence ID" value="SFG99981.1"/>
    <property type="molecule type" value="Genomic_DNA"/>
</dbReference>